<organism evidence="4 5">
    <name type="scientific">Necator americanus</name>
    <name type="common">Human hookworm</name>
    <dbReference type="NCBI Taxonomy" id="51031"/>
    <lineage>
        <taxon>Eukaryota</taxon>
        <taxon>Metazoa</taxon>
        <taxon>Ecdysozoa</taxon>
        <taxon>Nematoda</taxon>
        <taxon>Chromadorea</taxon>
        <taxon>Rhabditida</taxon>
        <taxon>Rhabditina</taxon>
        <taxon>Rhabditomorpha</taxon>
        <taxon>Strongyloidea</taxon>
        <taxon>Ancylostomatidae</taxon>
        <taxon>Bunostominae</taxon>
        <taxon>Necator</taxon>
    </lineage>
</organism>
<dbReference type="InterPro" id="IPR002053">
    <property type="entry name" value="Glyco_hydro_25"/>
</dbReference>
<protein>
    <recommendedName>
        <fullName evidence="6">Glycosyl hydrolase family 25</fullName>
    </recommendedName>
</protein>
<dbReference type="PANTHER" id="PTHR23208:SF36">
    <property type="entry name" value="LYSOZYME-RELATED"/>
    <property type="match status" value="1"/>
</dbReference>
<reference evidence="4 5" key="1">
    <citation type="submission" date="2023-08" db="EMBL/GenBank/DDBJ databases">
        <title>A Necator americanus chromosomal reference genome.</title>
        <authorList>
            <person name="Ilik V."/>
            <person name="Petrzelkova K.J."/>
            <person name="Pardy F."/>
            <person name="Fuh T."/>
            <person name="Niatou-Singa F.S."/>
            <person name="Gouil Q."/>
            <person name="Baker L."/>
            <person name="Ritchie M.E."/>
            <person name="Jex A.R."/>
            <person name="Gazzola D."/>
            <person name="Li H."/>
            <person name="Toshio Fujiwara R."/>
            <person name="Zhan B."/>
            <person name="Aroian R.V."/>
            <person name="Pafco B."/>
            <person name="Schwarz E.M."/>
        </authorList>
    </citation>
    <scope>NUCLEOTIDE SEQUENCE [LARGE SCALE GENOMIC DNA]</scope>
    <source>
        <strain evidence="4 5">Aroian</strain>
        <tissue evidence="4">Whole animal</tissue>
    </source>
</reference>
<dbReference type="PANTHER" id="PTHR23208">
    <property type="entry name" value="LYSOZYME PROTEIN"/>
    <property type="match status" value="1"/>
</dbReference>
<comment type="caution">
    <text evidence="4">The sequence shown here is derived from an EMBL/GenBank/DDBJ whole genome shotgun (WGS) entry which is preliminary data.</text>
</comment>
<comment type="similarity">
    <text evidence="1">Belongs to the glycosyl hydrolase 25 family.</text>
</comment>
<name>A0ABR1E5L9_NECAM</name>
<dbReference type="InterPro" id="IPR017853">
    <property type="entry name" value="GH"/>
</dbReference>
<dbReference type="PROSITE" id="PS51904">
    <property type="entry name" value="GLYCOSYL_HYDROL_F25_2"/>
    <property type="match status" value="1"/>
</dbReference>
<evidence type="ECO:0000313" key="4">
    <source>
        <dbReference type="EMBL" id="KAK6757964.1"/>
    </source>
</evidence>
<evidence type="ECO:0000256" key="3">
    <source>
        <dbReference type="SAM" id="SignalP"/>
    </source>
</evidence>
<dbReference type="InterPro" id="IPR051595">
    <property type="entry name" value="GH25_Enzymes"/>
</dbReference>
<dbReference type="Proteomes" id="UP001303046">
    <property type="component" value="Unassembled WGS sequence"/>
</dbReference>
<evidence type="ECO:0000313" key="5">
    <source>
        <dbReference type="Proteomes" id="UP001303046"/>
    </source>
</evidence>
<evidence type="ECO:0000256" key="1">
    <source>
        <dbReference type="ARBA" id="ARBA00010646"/>
    </source>
</evidence>
<dbReference type="SUPFAM" id="SSF51445">
    <property type="entry name" value="(Trans)glycosidases"/>
    <property type="match status" value="1"/>
</dbReference>
<evidence type="ECO:0008006" key="6">
    <source>
        <dbReference type="Google" id="ProtNLM"/>
    </source>
</evidence>
<proteinExistence type="inferred from homology"/>
<feature type="signal peptide" evidence="3">
    <location>
        <begin position="1"/>
        <end position="18"/>
    </location>
</feature>
<dbReference type="Gene3D" id="3.20.20.80">
    <property type="entry name" value="Glycosidases"/>
    <property type="match status" value="1"/>
</dbReference>
<dbReference type="CDD" id="cd06416">
    <property type="entry name" value="GH25_Lys1-like"/>
    <property type="match status" value="1"/>
</dbReference>
<feature type="chain" id="PRO_5045208178" description="Glycosyl hydrolase family 25" evidence="3">
    <location>
        <begin position="19"/>
        <end position="268"/>
    </location>
</feature>
<dbReference type="EMBL" id="JAVFWL010000005">
    <property type="protein sequence ID" value="KAK6757964.1"/>
    <property type="molecule type" value="Genomic_DNA"/>
</dbReference>
<accession>A0ABR1E5L9</accession>
<gene>
    <name evidence="4" type="primary">Necator_chrV.g20448</name>
    <name evidence="4" type="ORF">RB195_015655</name>
</gene>
<sequence>MYILLILAAITAINLGKAFGTEKSITGKSEYALAVDVRVSVPSSAFSCMKKYGYKTVFVRGYDPTGDGKFDSNAVDNIHNANKAGLGTEVFMTPQPRSDKKGSQQLVELYEGLKNGDIKVKTIWVQVTSPVNWFPDTKINIDFLNDILSAAAHYEVKIGLYTNGYDWSQITNNAAADKIMLWYWNVMGGGPNGETPADFDDFRPFAKFTKPTVKQFAQVETVCEIKVNRDVYMLSQSQSVASAPGDSKGEVVVGSLGDGLVPKLMKIV</sequence>
<keyword evidence="5" id="KW-1185">Reference proteome</keyword>
<keyword evidence="2 3" id="KW-0732">Signal</keyword>
<evidence type="ECO:0000256" key="2">
    <source>
        <dbReference type="ARBA" id="ARBA00022729"/>
    </source>
</evidence>